<reference evidence="2 3" key="1">
    <citation type="submission" date="2019-08" db="EMBL/GenBank/DDBJ databases">
        <title>Draft genome sequence of Lysobacter sp. UKS-15.</title>
        <authorList>
            <person name="Im W.-T."/>
        </authorList>
    </citation>
    <scope>NUCLEOTIDE SEQUENCE [LARGE SCALE GENOMIC DNA]</scope>
    <source>
        <strain evidence="2 3">UKS-15</strain>
    </source>
</reference>
<dbReference type="InterPro" id="IPR011542">
    <property type="entry name" value="SUF_FeS_clus_asmbl_SufD"/>
</dbReference>
<dbReference type="RefSeq" id="WP_149351504.1">
    <property type="nucleotide sequence ID" value="NZ_VTRV01000006.1"/>
</dbReference>
<evidence type="ECO:0000313" key="3">
    <source>
        <dbReference type="Proteomes" id="UP000323164"/>
    </source>
</evidence>
<comment type="caution">
    <text evidence="2">The sequence shown here is derived from an EMBL/GenBank/DDBJ whole genome shotgun (WGS) entry which is preliminary data.</text>
</comment>
<dbReference type="PANTHER" id="PTHR43575:SF1">
    <property type="entry name" value="PROTEIN ABCI7, CHLOROPLASTIC"/>
    <property type="match status" value="1"/>
</dbReference>
<evidence type="ECO:0000313" key="2">
    <source>
        <dbReference type="EMBL" id="TZF91576.1"/>
    </source>
</evidence>
<dbReference type="Proteomes" id="UP000323164">
    <property type="component" value="Unassembled WGS sequence"/>
</dbReference>
<dbReference type="PANTHER" id="PTHR43575">
    <property type="entry name" value="PROTEIN ABCI7, CHLOROPLASTIC"/>
    <property type="match status" value="1"/>
</dbReference>
<dbReference type="Pfam" id="PF01458">
    <property type="entry name" value="SUFBD_core"/>
    <property type="match status" value="1"/>
</dbReference>
<accession>A0A5D8ZAI4</accession>
<dbReference type="SUPFAM" id="SSF101960">
    <property type="entry name" value="Stabilizer of iron transporter SufD"/>
    <property type="match status" value="1"/>
</dbReference>
<dbReference type="NCBIfam" id="TIGR01981">
    <property type="entry name" value="sufD"/>
    <property type="match status" value="1"/>
</dbReference>
<protein>
    <submittedName>
        <fullName evidence="2">Fe-S cluster assembly protein SufD</fullName>
    </submittedName>
</protein>
<proteinExistence type="predicted"/>
<dbReference type="InterPro" id="IPR000825">
    <property type="entry name" value="SUF_FeS_clus_asmbl_SufBD_core"/>
</dbReference>
<gene>
    <name evidence="2" type="primary">sufD</name>
    <name evidence="2" type="ORF">FW784_01070</name>
</gene>
<organism evidence="2 3">
    <name type="scientific">Cognatilysobacter lacus</name>
    <dbReference type="NCBI Taxonomy" id="1643323"/>
    <lineage>
        <taxon>Bacteria</taxon>
        <taxon>Pseudomonadati</taxon>
        <taxon>Pseudomonadota</taxon>
        <taxon>Gammaproteobacteria</taxon>
        <taxon>Lysobacterales</taxon>
        <taxon>Lysobacteraceae</taxon>
        <taxon>Cognatilysobacter</taxon>
    </lineage>
</organism>
<feature type="domain" description="SUF system FeS cluster assembly SufBD core" evidence="1">
    <location>
        <begin position="172"/>
        <end position="399"/>
    </location>
</feature>
<dbReference type="GO" id="GO:0016226">
    <property type="term" value="P:iron-sulfur cluster assembly"/>
    <property type="evidence" value="ECO:0007669"/>
    <property type="project" value="InterPro"/>
</dbReference>
<dbReference type="InterPro" id="IPR037284">
    <property type="entry name" value="SUF_FeS_clus_asmbl_SufBD_sf"/>
</dbReference>
<evidence type="ECO:0000259" key="1">
    <source>
        <dbReference type="Pfam" id="PF01458"/>
    </source>
</evidence>
<name>A0A5D8ZAI4_9GAMM</name>
<dbReference type="AlphaFoldDB" id="A0A5D8ZAI4"/>
<keyword evidence="3" id="KW-1185">Reference proteome</keyword>
<sequence>MSALLDSLTAAFDMLPQRDAGGLGESRRSSLAAVRRDGLPGPRVESWKYTSLRSLERREFSPATAPGLLDDAWIAGIPAPRIAFVNGRFAESLSDFDGLPAGVDFEPVTAVLARGAAIEGAAFDTEVEPEDRPFARLNAALFSDGALIRAKPGVRSPDALNVVVIGAPAAGDVASHLRHLVDLGEGARLEVVEHVVGGAPHANLATSVAHIRLAAGAHLVHARVQDESDGAQLFARTDAVLAHDAVYDRLDLELGAGLSRHELDIALPGERARVRANGVLLGTARRHLDTRIGLDHAGRDGTCELTWRGLAAGRSRAAFHGGILIREGADGTAASLSNKNLLLSDAAEIDSQPVLVIHADEVQAAHGATVGQLDPTALFYLRSRGIPAPEARELLTAAFCRESLTVLADGPTRERLAARLDAALARIEAT</sequence>
<dbReference type="InterPro" id="IPR055346">
    <property type="entry name" value="Fe-S_cluster_assembly_SufBD"/>
</dbReference>
<dbReference type="EMBL" id="VTRV01000006">
    <property type="protein sequence ID" value="TZF91576.1"/>
    <property type="molecule type" value="Genomic_DNA"/>
</dbReference>
<dbReference type="OrthoDB" id="9768262at2"/>